<evidence type="ECO:0000313" key="11">
    <source>
        <dbReference type="Proteomes" id="UP000636264"/>
    </source>
</evidence>
<evidence type="ECO:0000256" key="1">
    <source>
        <dbReference type="ARBA" id="ARBA00005199"/>
    </source>
</evidence>
<dbReference type="EMBL" id="BMIF01000001">
    <property type="protein sequence ID" value="GGA55097.1"/>
    <property type="molecule type" value="Genomic_DNA"/>
</dbReference>
<evidence type="ECO:0000256" key="5">
    <source>
        <dbReference type="ARBA" id="ARBA00018539"/>
    </source>
</evidence>
<comment type="subunit">
    <text evidence="3 9">Homotetramer.</text>
</comment>
<dbReference type="Gene3D" id="3.40.50.2000">
    <property type="entry name" value="Glycogen Phosphorylase B"/>
    <property type="match status" value="2"/>
</dbReference>
<name>A0A916VZA3_9HYPH</name>
<comment type="similarity">
    <text evidence="2 9">Belongs to the glycosyltransferase 20 family.</text>
</comment>
<dbReference type="Proteomes" id="UP000636264">
    <property type="component" value="Unassembled WGS sequence"/>
</dbReference>
<evidence type="ECO:0000256" key="7">
    <source>
        <dbReference type="ARBA" id="ARBA00022679"/>
    </source>
</evidence>
<dbReference type="NCBIfam" id="TIGR02400">
    <property type="entry name" value="trehalose_OtsA"/>
    <property type="match status" value="1"/>
</dbReference>
<evidence type="ECO:0000256" key="9">
    <source>
        <dbReference type="RuleBase" id="RU362045"/>
    </source>
</evidence>
<dbReference type="CDD" id="cd03788">
    <property type="entry name" value="GT20_TPS"/>
    <property type="match status" value="1"/>
</dbReference>
<reference evidence="10" key="1">
    <citation type="journal article" date="2014" name="Int. J. Syst. Evol. Microbiol.">
        <title>Complete genome sequence of Corynebacterium casei LMG S-19264T (=DSM 44701T), isolated from a smear-ripened cheese.</title>
        <authorList>
            <consortium name="US DOE Joint Genome Institute (JGI-PGF)"/>
            <person name="Walter F."/>
            <person name="Albersmeier A."/>
            <person name="Kalinowski J."/>
            <person name="Ruckert C."/>
        </authorList>
    </citation>
    <scope>NUCLEOTIDE SEQUENCE</scope>
    <source>
        <strain evidence="10">CGMCC 1.15320</strain>
    </source>
</reference>
<comment type="caution">
    <text evidence="10">The sequence shown here is derived from an EMBL/GenBank/DDBJ whole genome shotgun (WGS) entry which is preliminary data.</text>
</comment>
<dbReference type="GO" id="GO:0005992">
    <property type="term" value="P:trehalose biosynthetic process"/>
    <property type="evidence" value="ECO:0007669"/>
    <property type="project" value="UniProtKB-UniRule"/>
</dbReference>
<evidence type="ECO:0000256" key="2">
    <source>
        <dbReference type="ARBA" id="ARBA00008799"/>
    </source>
</evidence>
<protein>
    <recommendedName>
        <fullName evidence="5 9">Trehalose-6-phosphate synthase</fullName>
        <ecNumber evidence="4 9">2.4.1.15</ecNumber>
    </recommendedName>
    <alternativeName>
        <fullName evidence="9">Osmoregulatory trehalose synthesis protein A</fullName>
    </alternativeName>
    <alternativeName>
        <fullName evidence="9">UDP-glucose-glucosephosphate glucosyltransferase</fullName>
    </alternativeName>
</protein>
<comment type="catalytic activity">
    <reaction evidence="8 9">
        <text>D-glucose 6-phosphate + UDP-alpha-D-glucose = alpha,alpha-trehalose 6-phosphate + UDP + H(+)</text>
        <dbReference type="Rhea" id="RHEA:18889"/>
        <dbReference type="ChEBI" id="CHEBI:15378"/>
        <dbReference type="ChEBI" id="CHEBI:58223"/>
        <dbReference type="ChEBI" id="CHEBI:58429"/>
        <dbReference type="ChEBI" id="CHEBI:58885"/>
        <dbReference type="ChEBI" id="CHEBI:61548"/>
        <dbReference type="EC" id="2.4.1.15"/>
    </reaction>
</comment>
<dbReference type="EC" id="2.4.1.15" evidence="4 9"/>
<sequence>MNRLVIVSNRVADLSSSAQAGGLAVGVGDALRQRGGVWLGWDGQTLKYEEPPEPRIRKIGPVTQATIPLTQQDYEEFYLGFSNSVLWPLFHYRLDLVDYKSDFLDGYRRVNGKFADALLTVLQPDDVIWIHDYHLIPLASELRQRGCTQRIGFFLHIPFPPPEIMAAVPKHRWLVESLLDFDVIGFQTNTDLGNLQHYVEDQLGYQMNGNRIKIDDREVIAGCFPIGIDVDAFNQMAQQGNEEVQIEMHRRRVLGRQQIIGVDRLDYTKGLPDRLRAFGRLLELFPELRKNVALMQIATPTREEVEAYVEIRKELEALSGAINGRFADFNWTPVRYMYGTVPRDALAALFRASQVGFVTPLRDGMNLVAKEYVAAQSIDNPGVLVLSKFAGAAEELREALIVNPYDSDDMARTLCHALTMPLGERQERQQALIDRIRKKDARWWLNTFMDALENNQYTPANC</sequence>
<keyword evidence="7 9" id="KW-0808">Transferase</keyword>
<keyword evidence="6 9" id="KW-0328">Glycosyltransferase</keyword>
<gene>
    <name evidence="10" type="primary">otsA-1</name>
    <name evidence="10" type="ORF">GCM10011385_05810</name>
</gene>
<comment type="function">
    <text evidence="9">Probably involved in the osmoprotection via the biosynthesis of trehalose. Catalyzes the transfer of glucose from UDP-alpha-D-glucose (UDP-Glc) to D-glucose 6-phosphate (Glc-6-P) to form trehalose-6-phosphate. Acts with retention of the anomeric configuration of the UDP-sugar donor.</text>
</comment>
<dbReference type="SUPFAM" id="SSF53756">
    <property type="entry name" value="UDP-Glycosyltransferase/glycogen phosphorylase"/>
    <property type="match status" value="1"/>
</dbReference>
<dbReference type="InterPro" id="IPR001830">
    <property type="entry name" value="Glyco_trans_20"/>
</dbReference>
<dbReference type="GO" id="GO:0003825">
    <property type="term" value="F:alpha,alpha-trehalose-phosphate synthase (UDP-forming) activity"/>
    <property type="evidence" value="ECO:0007669"/>
    <property type="project" value="UniProtKB-UniRule"/>
</dbReference>
<comment type="pathway">
    <text evidence="1 9">Glycan biosynthesis; trehalose biosynthesis.</text>
</comment>
<reference evidence="10" key="2">
    <citation type="submission" date="2020-09" db="EMBL/GenBank/DDBJ databases">
        <authorList>
            <person name="Sun Q."/>
            <person name="Zhou Y."/>
        </authorList>
    </citation>
    <scope>NUCLEOTIDE SEQUENCE</scope>
    <source>
        <strain evidence="10">CGMCC 1.15320</strain>
    </source>
</reference>
<evidence type="ECO:0000256" key="6">
    <source>
        <dbReference type="ARBA" id="ARBA00022676"/>
    </source>
</evidence>
<dbReference type="PANTHER" id="PTHR10788:SF106">
    <property type="entry name" value="BCDNA.GH08860"/>
    <property type="match status" value="1"/>
</dbReference>
<dbReference type="RefSeq" id="WP_188719423.1">
    <property type="nucleotide sequence ID" value="NZ_BMIF01000001.1"/>
</dbReference>
<organism evidence="10 11">
    <name type="scientific">Nitratireductor aestuarii</name>
    <dbReference type="NCBI Taxonomy" id="1735103"/>
    <lineage>
        <taxon>Bacteria</taxon>
        <taxon>Pseudomonadati</taxon>
        <taxon>Pseudomonadota</taxon>
        <taxon>Alphaproteobacteria</taxon>
        <taxon>Hyphomicrobiales</taxon>
        <taxon>Phyllobacteriaceae</taxon>
        <taxon>Nitratireductor</taxon>
    </lineage>
</organism>
<evidence type="ECO:0000256" key="4">
    <source>
        <dbReference type="ARBA" id="ARBA00012538"/>
    </source>
</evidence>
<proteinExistence type="inferred from homology"/>
<evidence type="ECO:0000256" key="3">
    <source>
        <dbReference type="ARBA" id="ARBA00011881"/>
    </source>
</evidence>
<dbReference type="InterPro" id="IPR012766">
    <property type="entry name" value="Trehalose_OtsA"/>
</dbReference>
<evidence type="ECO:0000256" key="8">
    <source>
        <dbReference type="ARBA" id="ARBA00048039"/>
    </source>
</evidence>
<dbReference type="AlphaFoldDB" id="A0A916VZA3"/>
<evidence type="ECO:0000313" key="10">
    <source>
        <dbReference type="EMBL" id="GGA55097.1"/>
    </source>
</evidence>
<dbReference type="PANTHER" id="PTHR10788">
    <property type="entry name" value="TREHALOSE-6-PHOSPHATE SYNTHASE"/>
    <property type="match status" value="1"/>
</dbReference>
<dbReference type="Pfam" id="PF00982">
    <property type="entry name" value="Glyco_transf_20"/>
    <property type="match status" value="1"/>
</dbReference>
<keyword evidence="11" id="KW-1185">Reference proteome</keyword>
<accession>A0A916VZA3</accession>